<dbReference type="KEGG" id="abo:ABO_2650"/>
<evidence type="ECO:0000256" key="6">
    <source>
        <dbReference type="ARBA" id="ARBA00022982"/>
    </source>
</evidence>
<evidence type="ECO:0000256" key="9">
    <source>
        <dbReference type="PIRSR" id="PIRSR000005-2"/>
    </source>
</evidence>
<accession>Q0VL50</accession>
<evidence type="ECO:0000256" key="1">
    <source>
        <dbReference type="ARBA" id="ARBA00004418"/>
    </source>
</evidence>
<comment type="subcellular location">
    <subcellularLocation>
        <location evidence="1">Periplasm</location>
    </subcellularLocation>
</comment>
<dbReference type="STRING" id="393595.ABO_2650"/>
<feature type="binding site" description="axial binding residue" evidence="9">
    <location>
        <position position="136"/>
    </location>
    <ligand>
        <name>heme c</name>
        <dbReference type="ChEBI" id="CHEBI:61717"/>
        <label>2</label>
    </ligand>
    <ligandPart>
        <name>Fe</name>
        <dbReference type="ChEBI" id="CHEBI:18248"/>
    </ligandPart>
</feature>
<dbReference type="eggNOG" id="COG2863">
    <property type="taxonomic scope" value="Bacteria"/>
</dbReference>
<dbReference type="Gene3D" id="1.10.760.10">
    <property type="entry name" value="Cytochrome c-like domain"/>
    <property type="match status" value="2"/>
</dbReference>
<feature type="chain" id="PRO_5004178768" evidence="10">
    <location>
        <begin position="22"/>
        <end position="217"/>
    </location>
</feature>
<keyword evidence="4 9" id="KW-0479">Metal-binding</keyword>
<feature type="signal peptide" evidence="10">
    <location>
        <begin position="1"/>
        <end position="21"/>
    </location>
</feature>
<gene>
    <name evidence="12" type="primary">cc4</name>
    <name evidence="12" type="ordered locus">ABO_2650</name>
</gene>
<feature type="binding site" description="covalent" evidence="8">
    <location>
        <position position="38"/>
    </location>
    <ligand>
        <name>heme c</name>
        <dbReference type="ChEBI" id="CHEBI:61717"/>
        <label>1</label>
    </ligand>
</feature>
<dbReference type="GO" id="GO:0005506">
    <property type="term" value="F:iron ion binding"/>
    <property type="evidence" value="ECO:0007669"/>
    <property type="project" value="InterPro"/>
</dbReference>
<evidence type="ECO:0000256" key="5">
    <source>
        <dbReference type="ARBA" id="ARBA00022764"/>
    </source>
</evidence>
<dbReference type="PIRSF" id="PIRSF000005">
    <property type="entry name" value="Cytochrome_c4"/>
    <property type="match status" value="1"/>
</dbReference>
<feature type="domain" description="Cytochrome c" evidence="11">
    <location>
        <begin position="23"/>
        <end position="102"/>
    </location>
</feature>
<dbReference type="GO" id="GO:0042597">
    <property type="term" value="C:periplasmic space"/>
    <property type="evidence" value="ECO:0007669"/>
    <property type="project" value="UniProtKB-SubCell"/>
</dbReference>
<dbReference type="InterPro" id="IPR050597">
    <property type="entry name" value="Cytochrome_c_Oxidase_Subunit"/>
</dbReference>
<keyword evidence="2" id="KW-0813">Transport</keyword>
<evidence type="ECO:0000256" key="10">
    <source>
        <dbReference type="SAM" id="SignalP"/>
    </source>
</evidence>
<comment type="PTM">
    <text evidence="8">Binds 2 heme c groups covalently per subunit.</text>
</comment>
<keyword evidence="7 9" id="KW-0408">Iron</keyword>
<evidence type="ECO:0000313" key="12">
    <source>
        <dbReference type="EMBL" id="CAL18098.1"/>
    </source>
</evidence>
<feature type="domain" description="Cytochrome c" evidence="11">
    <location>
        <begin position="111"/>
        <end position="216"/>
    </location>
</feature>
<keyword evidence="13" id="KW-1185">Reference proteome</keyword>
<dbReference type="EMBL" id="AM286690">
    <property type="protein sequence ID" value="CAL18098.1"/>
    <property type="molecule type" value="Genomic_DNA"/>
</dbReference>
<evidence type="ECO:0000256" key="4">
    <source>
        <dbReference type="ARBA" id="ARBA00022723"/>
    </source>
</evidence>
<feature type="binding site" description="axial binding residue" evidence="9">
    <location>
        <position position="193"/>
    </location>
    <ligand>
        <name>heme c</name>
        <dbReference type="ChEBI" id="CHEBI:61717"/>
        <label>2</label>
    </ligand>
    <ligandPart>
        <name>Fe</name>
        <dbReference type="ChEBI" id="CHEBI:18248"/>
    </ligandPart>
</feature>
<dbReference type="PROSITE" id="PS51007">
    <property type="entry name" value="CYTC"/>
    <property type="match status" value="2"/>
</dbReference>
<dbReference type="PANTHER" id="PTHR33751">
    <property type="entry name" value="CBB3-TYPE CYTOCHROME C OXIDASE SUBUNIT FIXP"/>
    <property type="match status" value="1"/>
</dbReference>
<evidence type="ECO:0000256" key="2">
    <source>
        <dbReference type="ARBA" id="ARBA00022448"/>
    </source>
</evidence>
<name>Q0VL50_ALCBS</name>
<dbReference type="Proteomes" id="UP000008871">
    <property type="component" value="Chromosome"/>
</dbReference>
<sequence length="217" mass="22603">MKFFKLFVLMAAAVAATQAMAAGDAEAGKAKAAPCAACHGQDGNKTLTGTYPKLAGQGAEYLVKQLEDFKSGARDNAIMKGQVVGLNQQDMQDIAAYYASLTPEAGQASADWVEQGEKLYRGGDMANGIPACSGCHGPAGQGVDAAKYPHLAGQNAQYVEDQLKAFRAAGRNDLGDGIIKRTNDSDSDTLGMMQTVAAKMTDTQIKAVASFISGLSK</sequence>
<dbReference type="GO" id="GO:0020037">
    <property type="term" value="F:heme binding"/>
    <property type="evidence" value="ECO:0007669"/>
    <property type="project" value="InterPro"/>
</dbReference>
<evidence type="ECO:0000259" key="11">
    <source>
        <dbReference type="PROSITE" id="PS51007"/>
    </source>
</evidence>
<reference evidence="12 13" key="1">
    <citation type="journal article" date="2006" name="Nat. Biotechnol.">
        <title>Genome sequence of the ubiquitous hydrocarbon-degrading marine bacterium Alcanivorax borkumensis.</title>
        <authorList>
            <person name="Schneiker S."/>
            <person name="Martins dos Santos V.A.P."/>
            <person name="Bartels D."/>
            <person name="Bekel T."/>
            <person name="Brecht M."/>
            <person name="Buhrmester J."/>
            <person name="Chernikova T.N."/>
            <person name="Denaro R."/>
            <person name="Ferrer M."/>
            <person name="Gertler C."/>
            <person name="Goesmann A."/>
            <person name="Golyshina O.V."/>
            <person name="Kaminski F."/>
            <person name="Khachane A.N."/>
            <person name="Lang S."/>
            <person name="Linke B."/>
            <person name="McHardy A.C."/>
            <person name="Meyer F."/>
            <person name="Nechitaylo T."/>
            <person name="Puehler A."/>
            <person name="Regenhardt D."/>
            <person name="Rupp O."/>
            <person name="Sabirova J.S."/>
            <person name="Selbitschka W."/>
            <person name="Yakimov M.M."/>
            <person name="Timmis K.N."/>
            <person name="Vorhoelter F.-J."/>
            <person name="Weidner S."/>
            <person name="Kaiser O."/>
            <person name="Golyshin P.N."/>
        </authorList>
    </citation>
    <scope>NUCLEOTIDE SEQUENCE [LARGE SCALE GENOMIC DNA]</scope>
    <source>
        <strain evidence="13">ATCC 700651 / DSM 11573 / NCIMB 13689 / SK2</strain>
    </source>
</reference>
<evidence type="ECO:0000256" key="7">
    <source>
        <dbReference type="ARBA" id="ARBA00023004"/>
    </source>
</evidence>
<dbReference type="GO" id="GO:0009055">
    <property type="term" value="F:electron transfer activity"/>
    <property type="evidence" value="ECO:0007669"/>
    <property type="project" value="InterPro"/>
</dbReference>
<feature type="binding site" description="covalent" evidence="8">
    <location>
        <position position="35"/>
    </location>
    <ligand>
        <name>heme c</name>
        <dbReference type="ChEBI" id="CHEBI:61717"/>
        <label>1</label>
    </ligand>
</feature>
<keyword evidence="10" id="KW-0732">Signal</keyword>
<feature type="binding site" description="axial binding residue" evidence="9">
    <location>
        <position position="79"/>
    </location>
    <ligand>
        <name>heme c</name>
        <dbReference type="ChEBI" id="CHEBI:61717"/>
        <label>1</label>
    </ligand>
    <ligandPart>
        <name>Fe</name>
        <dbReference type="ChEBI" id="CHEBI:18248"/>
    </ligandPart>
</feature>
<dbReference type="HOGENOM" id="CLU_076280_2_1_6"/>
<dbReference type="SUPFAM" id="SSF46626">
    <property type="entry name" value="Cytochrome c"/>
    <property type="match status" value="2"/>
</dbReference>
<feature type="binding site" description="covalent" evidence="8">
    <location>
        <position position="132"/>
    </location>
    <ligand>
        <name>heme c</name>
        <dbReference type="ChEBI" id="CHEBI:61717"/>
        <label>2</label>
    </ligand>
</feature>
<keyword evidence="6" id="KW-0249">Electron transport</keyword>
<proteinExistence type="predicted"/>
<organism evidence="12 13">
    <name type="scientific">Alcanivorax borkumensis (strain ATCC 700651 / DSM 11573 / NCIMB 13689 / SK2)</name>
    <dbReference type="NCBI Taxonomy" id="393595"/>
    <lineage>
        <taxon>Bacteria</taxon>
        <taxon>Pseudomonadati</taxon>
        <taxon>Pseudomonadota</taxon>
        <taxon>Gammaproteobacteria</taxon>
        <taxon>Oceanospirillales</taxon>
        <taxon>Alcanivoracaceae</taxon>
        <taxon>Alcanivorax</taxon>
    </lineage>
</organism>
<protein>
    <submittedName>
        <fullName evidence="12">Cytochrome c4</fullName>
    </submittedName>
</protein>
<dbReference type="Pfam" id="PF00034">
    <property type="entry name" value="Cytochrom_C"/>
    <property type="match status" value="2"/>
</dbReference>
<dbReference type="AlphaFoldDB" id="Q0VL50"/>
<feature type="binding site" description="covalent" evidence="8">
    <location>
        <position position="135"/>
    </location>
    <ligand>
        <name>heme c</name>
        <dbReference type="ChEBI" id="CHEBI:61717"/>
        <label>2</label>
    </ligand>
</feature>
<keyword evidence="3 8" id="KW-0349">Heme</keyword>
<evidence type="ECO:0000256" key="3">
    <source>
        <dbReference type="ARBA" id="ARBA00022617"/>
    </source>
</evidence>
<dbReference type="OrthoDB" id="9773456at2"/>
<evidence type="ECO:0000313" key="13">
    <source>
        <dbReference type="Proteomes" id="UP000008871"/>
    </source>
</evidence>
<dbReference type="InterPro" id="IPR024167">
    <property type="entry name" value="Cytochrome_c4-like"/>
</dbReference>
<keyword evidence="5" id="KW-0574">Periplasm</keyword>
<dbReference type="InterPro" id="IPR036909">
    <property type="entry name" value="Cyt_c-like_dom_sf"/>
</dbReference>
<dbReference type="InterPro" id="IPR009056">
    <property type="entry name" value="Cyt_c-like_dom"/>
</dbReference>
<feature type="binding site" description="axial binding residue" evidence="9">
    <location>
        <position position="39"/>
    </location>
    <ligand>
        <name>heme c</name>
        <dbReference type="ChEBI" id="CHEBI:61717"/>
        <label>1</label>
    </ligand>
    <ligandPart>
        <name>Fe</name>
        <dbReference type="ChEBI" id="CHEBI:18248"/>
    </ligandPart>
</feature>
<dbReference type="RefSeq" id="WP_011589921.1">
    <property type="nucleotide sequence ID" value="NC_008260.1"/>
</dbReference>
<dbReference type="PANTHER" id="PTHR33751:SF9">
    <property type="entry name" value="CYTOCHROME C4"/>
    <property type="match status" value="1"/>
</dbReference>
<evidence type="ECO:0000256" key="8">
    <source>
        <dbReference type="PIRSR" id="PIRSR000005-1"/>
    </source>
</evidence>